<dbReference type="AlphaFoldDB" id="A0A8S1AR41"/>
<dbReference type="InterPro" id="IPR029526">
    <property type="entry name" value="PGBD"/>
</dbReference>
<proteinExistence type="predicted"/>
<dbReference type="Pfam" id="PF13843">
    <property type="entry name" value="DDE_Tnp_1_7"/>
    <property type="match status" value="1"/>
</dbReference>
<name>A0A8S1AR41_ARCPL</name>
<dbReference type="EMBL" id="CADEBD010000344">
    <property type="protein sequence ID" value="CAB3249047.1"/>
    <property type="molecule type" value="Genomic_DNA"/>
</dbReference>
<sequence length="526" mass="61319">MAENNRRDGDIEFWLRQLEDGAISEDDFESDGDELDFYPTQQDLLDVLENDDDDGEARSNDNNEEIIPDPPIVIADAVPSNNNDAPVHSLDIQRLIWKNQPLPFNENAIKFNGTEEYPESLMNLQTPFQFFSYFFTEEFLSQFVTETNNYAVQNKPDRPDVITLGELRKYLGILIYMSVYHYPSVRGYWANKHGFEAIIKAMPVNKFEKIRRVLHFNDNNKHLPIDHPQHDRLHKLRPVIEHLNTKFSSIPISQRLSIDEQMCATKMGHFLKQYLPNKPHKWGFKLFVLCSLTGFAYRFIIYAGKEKDDRLPNEPDIGVVSQTVIKLARIIPRHANHIIYHDNFYTTLPLMYYFAKEGIQCVGTVQRNRLGKKCKLPSKQDVMKKQVPRGSYVEYITHIDGVDMSSVSWKDNKQVVLLSTYVGAEPIQSIERYDKTEKKKIIIDCPKIVKEYNAHMGGVDLMDSFLGRYRIKVKTRKWYMRIFYHLLDLTTGWRNRTCILHHLFSRGRKCAGGGSLHRWVGGLMEF</sequence>
<feature type="domain" description="PiggyBac transposable element-derived protein" evidence="2">
    <location>
        <begin position="126"/>
        <end position="490"/>
    </location>
</feature>
<protein>
    <recommendedName>
        <fullName evidence="2">PiggyBac transposable element-derived protein domain-containing protein</fullName>
    </recommendedName>
</protein>
<dbReference type="OrthoDB" id="428159at2759"/>
<evidence type="ECO:0000259" key="2">
    <source>
        <dbReference type="Pfam" id="PF13843"/>
    </source>
</evidence>
<accession>A0A8S1AR41</accession>
<gene>
    <name evidence="3" type="ORF">APLA_LOCUS12663</name>
</gene>
<evidence type="ECO:0000256" key="1">
    <source>
        <dbReference type="SAM" id="MobiDB-lite"/>
    </source>
</evidence>
<dbReference type="PANTHER" id="PTHR47272">
    <property type="entry name" value="DDE_TNP_1_7 DOMAIN-CONTAINING PROTEIN"/>
    <property type="match status" value="1"/>
</dbReference>
<evidence type="ECO:0000313" key="3">
    <source>
        <dbReference type="EMBL" id="CAB3249047.1"/>
    </source>
</evidence>
<comment type="caution">
    <text evidence="3">The sequence shown here is derived from an EMBL/GenBank/DDBJ whole genome shotgun (WGS) entry which is preliminary data.</text>
</comment>
<reference evidence="3 4" key="1">
    <citation type="submission" date="2020-04" db="EMBL/GenBank/DDBJ databases">
        <authorList>
            <person name="Wallbank WR R."/>
            <person name="Pardo Diaz C."/>
            <person name="Kozak K."/>
            <person name="Martin S."/>
            <person name="Jiggins C."/>
            <person name="Moest M."/>
            <person name="Warren A I."/>
            <person name="Byers J.R.P. K."/>
            <person name="Montejo-Kovacevich G."/>
            <person name="Yen C E."/>
        </authorList>
    </citation>
    <scope>NUCLEOTIDE SEQUENCE [LARGE SCALE GENOMIC DNA]</scope>
</reference>
<evidence type="ECO:0000313" key="4">
    <source>
        <dbReference type="Proteomes" id="UP000494256"/>
    </source>
</evidence>
<dbReference type="Proteomes" id="UP000494256">
    <property type="component" value="Unassembled WGS sequence"/>
</dbReference>
<organism evidence="3 4">
    <name type="scientific">Arctia plantaginis</name>
    <name type="common">Wood tiger moth</name>
    <name type="synonym">Phalaena plantaginis</name>
    <dbReference type="NCBI Taxonomy" id="874455"/>
    <lineage>
        <taxon>Eukaryota</taxon>
        <taxon>Metazoa</taxon>
        <taxon>Ecdysozoa</taxon>
        <taxon>Arthropoda</taxon>
        <taxon>Hexapoda</taxon>
        <taxon>Insecta</taxon>
        <taxon>Pterygota</taxon>
        <taxon>Neoptera</taxon>
        <taxon>Endopterygota</taxon>
        <taxon>Lepidoptera</taxon>
        <taxon>Glossata</taxon>
        <taxon>Ditrysia</taxon>
        <taxon>Noctuoidea</taxon>
        <taxon>Erebidae</taxon>
        <taxon>Arctiinae</taxon>
        <taxon>Arctia</taxon>
    </lineage>
</organism>
<feature type="region of interest" description="Disordered" evidence="1">
    <location>
        <begin position="50"/>
        <end position="69"/>
    </location>
</feature>